<organism evidence="3 4">
    <name type="scientific">Exophiala aquamarina CBS 119918</name>
    <dbReference type="NCBI Taxonomy" id="1182545"/>
    <lineage>
        <taxon>Eukaryota</taxon>
        <taxon>Fungi</taxon>
        <taxon>Dikarya</taxon>
        <taxon>Ascomycota</taxon>
        <taxon>Pezizomycotina</taxon>
        <taxon>Eurotiomycetes</taxon>
        <taxon>Chaetothyriomycetidae</taxon>
        <taxon>Chaetothyriales</taxon>
        <taxon>Herpotrichiellaceae</taxon>
        <taxon>Exophiala</taxon>
    </lineage>
</organism>
<accession>A0A072PDA3</accession>
<proteinExistence type="predicted"/>
<keyword evidence="2" id="KW-1133">Transmembrane helix</keyword>
<evidence type="ECO:0000313" key="3">
    <source>
        <dbReference type="EMBL" id="KEF57811.1"/>
    </source>
</evidence>
<dbReference type="HOGENOM" id="CLU_186255_1_1_1"/>
<evidence type="ECO:0000313" key="4">
    <source>
        <dbReference type="Proteomes" id="UP000027920"/>
    </source>
</evidence>
<name>A0A072PDA3_9EURO</name>
<sequence>MGAVVSCVQSLCRTIGSVLMAIVNGIGSILTAIVNGIVSFFNIIISCLTCGRTGRKRGTTHSTRRHHGTTTRSRI</sequence>
<evidence type="ECO:0000256" key="1">
    <source>
        <dbReference type="SAM" id="MobiDB-lite"/>
    </source>
</evidence>
<dbReference type="RefSeq" id="XP_013260401.1">
    <property type="nucleotide sequence ID" value="XM_013404947.1"/>
</dbReference>
<keyword evidence="2" id="KW-0812">Transmembrane</keyword>
<reference evidence="3 4" key="1">
    <citation type="submission" date="2013-03" db="EMBL/GenBank/DDBJ databases">
        <title>The Genome Sequence of Exophiala aquamarina CBS 119918.</title>
        <authorList>
            <consortium name="The Broad Institute Genomics Platform"/>
            <person name="Cuomo C."/>
            <person name="de Hoog S."/>
            <person name="Gorbushina A."/>
            <person name="Walker B."/>
            <person name="Young S.K."/>
            <person name="Zeng Q."/>
            <person name="Gargeya S."/>
            <person name="Fitzgerald M."/>
            <person name="Haas B."/>
            <person name="Abouelleil A."/>
            <person name="Allen A.W."/>
            <person name="Alvarado L."/>
            <person name="Arachchi H.M."/>
            <person name="Berlin A.M."/>
            <person name="Chapman S.B."/>
            <person name="Gainer-Dewar J."/>
            <person name="Goldberg J."/>
            <person name="Griggs A."/>
            <person name="Gujja S."/>
            <person name="Hansen M."/>
            <person name="Howarth C."/>
            <person name="Imamovic A."/>
            <person name="Ireland A."/>
            <person name="Larimer J."/>
            <person name="McCowan C."/>
            <person name="Murphy C."/>
            <person name="Pearson M."/>
            <person name="Poon T.W."/>
            <person name="Priest M."/>
            <person name="Roberts A."/>
            <person name="Saif S."/>
            <person name="Shea T."/>
            <person name="Sisk P."/>
            <person name="Sykes S."/>
            <person name="Wortman J."/>
            <person name="Nusbaum C."/>
            <person name="Birren B."/>
        </authorList>
    </citation>
    <scope>NUCLEOTIDE SEQUENCE [LARGE SCALE GENOMIC DNA]</scope>
    <source>
        <strain evidence="3 4">CBS 119918</strain>
    </source>
</reference>
<dbReference type="AlphaFoldDB" id="A0A072PDA3"/>
<dbReference type="OrthoDB" id="5230947at2759"/>
<feature type="region of interest" description="Disordered" evidence="1">
    <location>
        <begin position="53"/>
        <end position="75"/>
    </location>
</feature>
<gene>
    <name evidence="3" type="ORF">A1O9_05731</name>
</gene>
<dbReference type="EMBL" id="AMGV01000004">
    <property type="protein sequence ID" value="KEF57811.1"/>
    <property type="molecule type" value="Genomic_DNA"/>
</dbReference>
<dbReference type="GeneID" id="25280654"/>
<comment type="caution">
    <text evidence="3">The sequence shown here is derived from an EMBL/GenBank/DDBJ whole genome shotgun (WGS) entry which is preliminary data.</text>
</comment>
<keyword evidence="4" id="KW-1185">Reference proteome</keyword>
<protein>
    <submittedName>
        <fullName evidence="3">Uncharacterized protein</fullName>
    </submittedName>
</protein>
<dbReference type="Proteomes" id="UP000027920">
    <property type="component" value="Unassembled WGS sequence"/>
</dbReference>
<keyword evidence="2" id="KW-0472">Membrane</keyword>
<dbReference type="VEuPathDB" id="FungiDB:A1O9_05731"/>
<feature type="transmembrane region" description="Helical" evidence="2">
    <location>
        <begin position="26"/>
        <end position="48"/>
    </location>
</feature>
<evidence type="ECO:0000256" key="2">
    <source>
        <dbReference type="SAM" id="Phobius"/>
    </source>
</evidence>